<keyword evidence="3" id="KW-1003">Cell membrane</keyword>
<keyword evidence="9" id="KW-1185">Reference proteome</keyword>
<evidence type="ECO:0000256" key="1">
    <source>
        <dbReference type="ARBA" id="ARBA00004651"/>
    </source>
</evidence>
<dbReference type="PANTHER" id="PTHR30106">
    <property type="entry name" value="INNER MEMBRANE PROTEIN YEIH-RELATED"/>
    <property type="match status" value="1"/>
</dbReference>
<evidence type="ECO:0000256" key="7">
    <source>
        <dbReference type="SAM" id="Phobius"/>
    </source>
</evidence>
<comment type="subcellular location">
    <subcellularLocation>
        <location evidence="1">Cell membrane</location>
        <topology evidence="1">Multi-pass membrane protein</topology>
    </subcellularLocation>
</comment>
<protein>
    <submittedName>
        <fullName evidence="8">Putative sulfate exporter family transporter</fullName>
    </submittedName>
</protein>
<gene>
    <name evidence="8" type="ORF">E2F43_01430</name>
</gene>
<feature type="transmembrane region" description="Helical" evidence="7">
    <location>
        <begin position="289"/>
        <end position="308"/>
    </location>
</feature>
<feature type="transmembrane region" description="Helical" evidence="7">
    <location>
        <begin position="38"/>
        <end position="55"/>
    </location>
</feature>
<keyword evidence="4 7" id="KW-0812">Transmembrane</keyword>
<keyword evidence="5 7" id="KW-1133">Transmembrane helix</keyword>
<dbReference type="AlphaFoldDB" id="A0A4R5LU68"/>
<feature type="transmembrane region" description="Helical" evidence="7">
    <location>
        <begin position="155"/>
        <end position="177"/>
    </location>
</feature>
<feature type="transmembrane region" description="Helical" evidence="7">
    <location>
        <begin position="259"/>
        <end position="283"/>
    </location>
</feature>
<organism evidence="8 9">
    <name type="scientific">Seongchinamella unica</name>
    <dbReference type="NCBI Taxonomy" id="2547392"/>
    <lineage>
        <taxon>Bacteria</taxon>
        <taxon>Pseudomonadati</taxon>
        <taxon>Pseudomonadota</taxon>
        <taxon>Gammaproteobacteria</taxon>
        <taxon>Cellvibrionales</taxon>
        <taxon>Halieaceae</taxon>
        <taxon>Seongchinamella</taxon>
    </lineage>
</organism>
<feature type="transmembrane region" description="Helical" evidence="7">
    <location>
        <begin position="91"/>
        <end position="113"/>
    </location>
</feature>
<dbReference type="PANTHER" id="PTHR30106:SF2">
    <property type="entry name" value="UPF0324 INNER MEMBRANE PROTEIN YEIH"/>
    <property type="match status" value="1"/>
</dbReference>
<comment type="similarity">
    <text evidence="2">Belongs to the UPF0324 family.</text>
</comment>
<proteinExistence type="inferred from homology"/>
<feature type="transmembrane region" description="Helical" evidence="7">
    <location>
        <begin position="315"/>
        <end position="335"/>
    </location>
</feature>
<evidence type="ECO:0000313" key="8">
    <source>
        <dbReference type="EMBL" id="TDG14934.1"/>
    </source>
</evidence>
<evidence type="ECO:0000256" key="6">
    <source>
        <dbReference type="ARBA" id="ARBA00023136"/>
    </source>
</evidence>
<keyword evidence="6 7" id="KW-0472">Membrane</keyword>
<dbReference type="RefSeq" id="WP_133209099.1">
    <property type="nucleotide sequence ID" value="NZ_SMSE01000001.1"/>
</dbReference>
<dbReference type="Pfam" id="PF03601">
    <property type="entry name" value="Cons_hypoth698"/>
    <property type="match status" value="1"/>
</dbReference>
<feature type="transmembrane region" description="Helical" evidence="7">
    <location>
        <begin position="222"/>
        <end position="239"/>
    </location>
</feature>
<name>A0A4R5LU68_9GAMM</name>
<evidence type="ECO:0000256" key="5">
    <source>
        <dbReference type="ARBA" id="ARBA00022989"/>
    </source>
</evidence>
<dbReference type="EMBL" id="SMSE01000001">
    <property type="protein sequence ID" value="TDG14934.1"/>
    <property type="molecule type" value="Genomic_DNA"/>
</dbReference>
<dbReference type="OrthoDB" id="9805703at2"/>
<dbReference type="GO" id="GO:0005886">
    <property type="term" value="C:plasma membrane"/>
    <property type="evidence" value="ECO:0007669"/>
    <property type="project" value="UniProtKB-SubCell"/>
</dbReference>
<evidence type="ECO:0000313" key="9">
    <source>
        <dbReference type="Proteomes" id="UP000295554"/>
    </source>
</evidence>
<dbReference type="Proteomes" id="UP000295554">
    <property type="component" value="Unassembled WGS sequence"/>
</dbReference>
<evidence type="ECO:0000256" key="3">
    <source>
        <dbReference type="ARBA" id="ARBA00022475"/>
    </source>
</evidence>
<evidence type="ECO:0000256" key="4">
    <source>
        <dbReference type="ARBA" id="ARBA00022692"/>
    </source>
</evidence>
<evidence type="ECO:0000256" key="2">
    <source>
        <dbReference type="ARBA" id="ARBA00007977"/>
    </source>
</evidence>
<reference evidence="8 9" key="1">
    <citation type="submission" date="2019-03" db="EMBL/GenBank/DDBJ databases">
        <title>Seongchinamella monodicae gen. nov., sp. nov., a novel member of the Gammaproteobacteria isolated from a tidal mudflat of beach.</title>
        <authorList>
            <person name="Yang H.G."/>
            <person name="Kang J.W."/>
            <person name="Lee S.D."/>
        </authorList>
    </citation>
    <scope>NUCLEOTIDE SEQUENCE [LARGE SCALE GENOMIC DNA]</scope>
    <source>
        <strain evidence="8 9">GH4-78</strain>
    </source>
</reference>
<comment type="caution">
    <text evidence="8">The sequence shown here is derived from an EMBL/GenBank/DDBJ whole genome shotgun (WGS) entry which is preliminary data.</text>
</comment>
<feature type="transmembrane region" description="Helical" evidence="7">
    <location>
        <begin position="67"/>
        <end position="85"/>
    </location>
</feature>
<feature type="transmembrane region" description="Helical" evidence="7">
    <location>
        <begin position="125"/>
        <end position="143"/>
    </location>
</feature>
<feature type="transmembrane region" description="Helical" evidence="7">
    <location>
        <begin position="12"/>
        <end position="32"/>
    </location>
</feature>
<accession>A0A4R5LU68</accession>
<dbReference type="InterPro" id="IPR018383">
    <property type="entry name" value="UPF0324_pro"/>
</dbReference>
<sequence length="336" mass="34888">MRSFIVEKFARLSAWLPGLVFAMLLGSLALLASQITGVTPYLLAIVGGMCLGRLGRTRLLSTGTAHAATWLLRAGIVLMATRLELAQVAALGWPTICLALLAVIVSGILGFLLARLLGLASESGLLLAGAVSICGASAAIALVSVMDPRKLQRGLLVAVLVCVTALSTLAMFFYPLLAEHLKLDSHQSGILMGASIHDVAQVVGAAYAISPDAGDTAIVTKMLRILLLIPVMLLAGIVTHSGSLQDNPSWRQWVRLPGFIWLFLLVFALSNLGIVPTAVGAVAPGVSSLAFASALAAAGMRVSLHGLLSCGWRPVMVMVAQSLVLLFLSAGVAVLG</sequence>